<feature type="compositionally biased region" description="Basic and acidic residues" evidence="5">
    <location>
        <begin position="108"/>
        <end position="118"/>
    </location>
</feature>
<dbReference type="GO" id="GO:0005786">
    <property type="term" value="C:signal recognition particle, endoplasmic reticulum targeting"/>
    <property type="evidence" value="ECO:0007669"/>
    <property type="project" value="UniProtKB-KW"/>
</dbReference>
<feature type="region of interest" description="Disordered" evidence="5">
    <location>
        <begin position="104"/>
        <end position="127"/>
    </location>
</feature>
<keyword evidence="3" id="KW-0733">Signal recognition particle</keyword>
<name>A0A1R2BE88_9CILI</name>
<evidence type="ECO:0000256" key="1">
    <source>
        <dbReference type="ARBA" id="ARBA00004496"/>
    </source>
</evidence>
<dbReference type="OrthoDB" id="2190947at2759"/>
<dbReference type="InterPro" id="IPR002778">
    <property type="entry name" value="Signal_recog_particle_SRP19"/>
</dbReference>
<gene>
    <name evidence="6" type="ORF">SteCoe_25854</name>
</gene>
<evidence type="ECO:0000313" key="6">
    <source>
        <dbReference type="EMBL" id="OMJ75078.1"/>
    </source>
</evidence>
<organism evidence="6 7">
    <name type="scientific">Stentor coeruleus</name>
    <dbReference type="NCBI Taxonomy" id="5963"/>
    <lineage>
        <taxon>Eukaryota</taxon>
        <taxon>Sar</taxon>
        <taxon>Alveolata</taxon>
        <taxon>Ciliophora</taxon>
        <taxon>Postciliodesmatophora</taxon>
        <taxon>Heterotrichea</taxon>
        <taxon>Heterotrichida</taxon>
        <taxon>Stentoridae</taxon>
        <taxon>Stentor</taxon>
    </lineage>
</organism>
<evidence type="ECO:0000256" key="2">
    <source>
        <dbReference type="ARBA" id="ARBA00022490"/>
    </source>
</evidence>
<evidence type="ECO:0008006" key="8">
    <source>
        <dbReference type="Google" id="ProtNLM"/>
    </source>
</evidence>
<evidence type="ECO:0000313" key="7">
    <source>
        <dbReference type="Proteomes" id="UP000187209"/>
    </source>
</evidence>
<dbReference type="EMBL" id="MPUH01000711">
    <property type="protein sequence ID" value="OMJ75078.1"/>
    <property type="molecule type" value="Genomic_DNA"/>
</dbReference>
<dbReference type="GO" id="GO:0008312">
    <property type="term" value="F:7S RNA binding"/>
    <property type="evidence" value="ECO:0007669"/>
    <property type="project" value="InterPro"/>
</dbReference>
<evidence type="ECO:0000256" key="3">
    <source>
        <dbReference type="ARBA" id="ARBA00023135"/>
    </source>
</evidence>
<reference evidence="6 7" key="1">
    <citation type="submission" date="2016-11" db="EMBL/GenBank/DDBJ databases">
        <title>The macronuclear genome of Stentor coeruleus: a giant cell with tiny introns.</title>
        <authorList>
            <person name="Slabodnick M."/>
            <person name="Ruby J.G."/>
            <person name="Reiff S.B."/>
            <person name="Swart E.C."/>
            <person name="Gosai S."/>
            <person name="Prabakaran S."/>
            <person name="Witkowska E."/>
            <person name="Larue G.E."/>
            <person name="Fisher S."/>
            <person name="Freeman R.M."/>
            <person name="Gunawardena J."/>
            <person name="Chu W."/>
            <person name="Stover N.A."/>
            <person name="Gregory B.D."/>
            <person name="Nowacki M."/>
            <person name="Derisi J."/>
            <person name="Roy S.W."/>
            <person name="Marshall W.F."/>
            <person name="Sood P."/>
        </authorList>
    </citation>
    <scope>NUCLEOTIDE SEQUENCE [LARGE SCALE GENOMIC DNA]</scope>
    <source>
        <strain evidence="6">WM001</strain>
    </source>
</reference>
<dbReference type="Gene3D" id="3.30.56.30">
    <property type="entry name" value="Signal recognition particle, SRP19-like subunit"/>
    <property type="match status" value="1"/>
</dbReference>
<sequence length="127" mass="15005">MEPPNTKTWTVIYPSYLDSKHLKSEGRKVPKSISVETPTLMEISEVLTFFKLHHCLENKAYPRDILERGRVKVKLFDDSKKPLNSEISNKTQLLRKLAEYIPRLKSRMQHEETKNEPKKKNKKKNKK</sequence>
<keyword evidence="2" id="KW-0963">Cytoplasm</keyword>
<dbReference type="SUPFAM" id="SSF69695">
    <property type="entry name" value="SRP19"/>
    <property type="match status" value="1"/>
</dbReference>
<comment type="caution">
    <text evidence="6">The sequence shown here is derived from an EMBL/GenBank/DDBJ whole genome shotgun (WGS) entry which is preliminary data.</text>
</comment>
<evidence type="ECO:0000256" key="5">
    <source>
        <dbReference type="SAM" id="MobiDB-lite"/>
    </source>
</evidence>
<keyword evidence="7" id="KW-1185">Reference proteome</keyword>
<comment type="subcellular location">
    <subcellularLocation>
        <location evidence="1">Cytoplasm</location>
    </subcellularLocation>
</comment>
<dbReference type="GO" id="GO:0006617">
    <property type="term" value="P:SRP-dependent cotranslational protein targeting to membrane, signal sequence recognition"/>
    <property type="evidence" value="ECO:0007669"/>
    <property type="project" value="TreeGrafter"/>
</dbReference>
<protein>
    <recommendedName>
        <fullName evidence="8">Signal recognition particle 19 kDa protein</fullName>
    </recommendedName>
</protein>
<proteinExistence type="predicted"/>
<keyword evidence="4" id="KW-0687">Ribonucleoprotein</keyword>
<dbReference type="Proteomes" id="UP000187209">
    <property type="component" value="Unassembled WGS sequence"/>
</dbReference>
<dbReference type="AlphaFoldDB" id="A0A1R2BE88"/>
<dbReference type="Pfam" id="PF01922">
    <property type="entry name" value="SRP19"/>
    <property type="match status" value="1"/>
</dbReference>
<evidence type="ECO:0000256" key="4">
    <source>
        <dbReference type="ARBA" id="ARBA00023274"/>
    </source>
</evidence>
<dbReference type="PANTHER" id="PTHR17453">
    <property type="entry name" value="SIGNAL RECOGNITION PARTICLE 19 KD PROTEIN"/>
    <property type="match status" value="1"/>
</dbReference>
<accession>A0A1R2BE88</accession>
<dbReference type="InterPro" id="IPR036521">
    <property type="entry name" value="SRP19-like_sf"/>
</dbReference>
<dbReference type="PANTHER" id="PTHR17453:SF0">
    <property type="entry name" value="SIGNAL RECOGNITION PARTICLE 19 KDA PROTEIN"/>
    <property type="match status" value="1"/>
</dbReference>